<dbReference type="InterPro" id="IPR009051">
    <property type="entry name" value="Helical_ferredxn"/>
</dbReference>
<dbReference type="OrthoDB" id="9773828at2"/>
<dbReference type="InterPro" id="IPR017896">
    <property type="entry name" value="4Fe4S_Fe-S-bd"/>
</dbReference>
<evidence type="ECO:0000313" key="3">
    <source>
        <dbReference type="EMBL" id="QEN09706.1"/>
    </source>
</evidence>
<dbReference type="Gene3D" id="1.10.1060.10">
    <property type="entry name" value="Alpha-helical ferredoxin"/>
    <property type="match status" value="1"/>
</dbReference>
<name>A0A5C1QT21_9SPIO</name>
<feature type="domain" description="NADP-dependent oxidoreductase" evidence="1">
    <location>
        <begin position="16"/>
        <end position="272"/>
    </location>
</feature>
<dbReference type="CDD" id="cd19096">
    <property type="entry name" value="AKR_Fe-S_oxidoreductase"/>
    <property type="match status" value="1"/>
</dbReference>
<dbReference type="GO" id="GO:0051536">
    <property type="term" value="F:iron-sulfur cluster binding"/>
    <property type="evidence" value="ECO:0007669"/>
    <property type="project" value="InterPro"/>
</dbReference>
<dbReference type="PANTHER" id="PTHR43312:SF1">
    <property type="entry name" value="NADP-DEPENDENT OXIDOREDUCTASE DOMAIN-CONTAINING PROTEIN"/>
    <property type="match status" value="1"/>
</dbReference>
<dbReference type="InterPro" id="IPR053135">
    <property type="entry name" value="AKR2_Oxidoreductase"/>
</dbReference>
<dbReference type="AlphaFoldDB" id="A0A5C1QT21"/>
<dbReference type="Gene3D" id="3.20.20.100">
    <property type="entry name" value="NADP-dependent oxidoreductase domain"/>
    <property type="match status" value="1"/>
</dbReference>
<dbReference type="Proteomes" id="UP000324209">
    <property type="component" value="Chromosome"/>
</dbReference>
<keyword evidence="4" id="KW-1185">Reference proteome</keyword>
<dbReference type="InterPro" id="IPR036812">
    <property type="entry name" value="NAD(P)_OxRdtase_dom_sf"/>
</dbReference>
<feature type="domain" description="4Fe-4S ferredoxin-type" evidence="2">
    <location>
        <begin position="280"/>
        <end position="353"/>
    </location>
</feature>
<organism evidence="3 4">
    <name type="scientific">Oceanispirochaeta crateris</name>
    <dbReference type="NCBI Taxonomy" id="2518645"/>
    <lineage>
        <taxon>Bacteria</taxon>
        <taxon>Pseudomonadati</taxon>
        <taxon>Spirochaetota</taxon>
        <taxon>Spirochaetia</taxon>
        <taxon>Spirochaetales</taxon>
        <taxon>Spirochaetaceae</taxon>
        <taxon>Oceanispirochaeta</taxon>
    </lineage>
</organism>
<evidence type="ECO:0000259" key="1">
    <source>
        <dbReference type="Pfam" id="PF00248"/>
    </source>
</evidence>
<dbReference type="SUPFAM" id="SSF46548">
    <property type="entry name" value="alpha-helical ferredoxin"/>
    <property type="match status" value="1"/>
</dbReference>
<dbReference type="Pfam" id="PF00248">
    <property type="entry name" value="Aldo_ket_red"/>
    <property type="match status" value="1"/>
</dbReference>
<dbReference type="Pfam" id="PF13183">
    <property type="entry name" value="Fer4_8"/>
    <property type="match status" value="1"/>
</dbReference>
<dbReference type="InterPro" id="IPR023210">
    <property type="entry name" value="NADP_OxRdtase_dom"/>
</dbReference>
<accession>A0A5C1QT21</accession>
<dbReference type="PANTHER" id="PTHR43312">
    <property type="entry name" value="D-THREO-ALDOSE 1-DEHYDROGENASE"/>
    <property type="match status" value="1"/>
</dbReference>
<evidence type="ECO:0000259" key="2">
    <source>
        <dbReference type="Pfam" id="PF13183"/>
    </source>
</evidence>
<reference evidence="3 4" key="1">
    <citation type="submission" date="2019-02" db="EMBL/GenBank/DDBJ databases">
        <title>Complete Genome Sequence and Methylome Analysis of free living Spirochaetas.</title>
        <authorList>
            <person name="Fomenkov A."/>
            <person name="Dubinina G."/>
            <person name="Leshcheva N."/>
            <person name="Mikheeva N."/>
            <person name="Grabovich M."/>
            <person name="Vincze T."/>
            <person name="Roberts R.J."/>
        </authorList>
    </citation>
    <scope>NUCLEOTIDE SEQUENCE [LARGE SCALE GENOMIC DNA]</scope>
    <source>
        <strain evidence="3 4">K2</strain>
    </source>
</reference>
<gene>
    <name evidence="3" type="ORF">EXM22_17565</name>
</gene>
<dbReference type="SUPFAM" id="SSF51430">
    <property type="entry name" value="NAD(P)-linked oxidoreductase"/>
    <property type="match status" value="1"/>
</dbReference>
<dbReference type="KEGG" id="ock:EXM22_17565"/>
<dbReference type="EMBL" id="CP036150">
    <property type="protein sequence ID" value="QEN09706.1"/>
    <property type="molecule type" value="Genomic_DNA"/>
</dbReference>
<protein>
    <submittedName>
        <fullName evidence="3">Aldo/keto reductase</fullName>
    </submittedName>
</protein>
<sequence length="367" mass="40691">MIYKTYGKTGKKVSAVGFGGMRFDETKSRQENAELVRYANSKGINYFDTAPGYCSDTSEDIFGEAFKNMPGDFYVSTKGMPTKFDTAEKAIEAVKKSIKRLGVKKIDFYHIWCIRKTDQYELAMKPGGQYEGLLQCQKEGLIDHIVLSSHQTGNEVKQILEDGKIEGILLGMNILNFPYRWEGVETAYEMGYGVVAMNPLGGGSIPTHEKELDFLTEGNESATEAALRFVISCPQITIALNGFTTKEHIDTACRIADEAKPFTDDQISSIKTKVGASMNEACTGCGYCDMCPQEIAIPSFMQVYNEKHVFHKSDEEMKKLLENVYEWGVLAGKSGTASNCTACGLCESECTQHLPIISRLKEFAAWG</sequence>
<evidence type="ECO:0000313" key="4">
    <source>
        <dbReference type="Proteomes" id="UP000324209"/>
    </source>
</evidence>
<proteinExistence type="predicted"/>
<dbReference type="RefSeq" id="WP_149487778.1">
    <property type="nucleotide sequence ID" value="NZ_CP036150.1"/>
</dbReference>